<keyword evidence="2" id="KW-1185">Reference proteome</keyword>
<dbReference type="Proteomes" id="UP000030002">
    <property type="component" value="Unassembled WGS sequence"/>
</dbReference>
<organism evidence="1 2">
    <name type="scientific">Knoellia sinensis KCTC 19936</name>
    <dbReference type="NCBI Taxonomy" id="1385520"/>
    <lineage>
        <taxon>Bacteria</taxon>
        <taxon>Bacillati</taxon>
        <taxon>Actinomycetota</taxon>
        <taxon>Actinomycetes</taxon>
        <taxon>Micrococcales</taxon>
        <taxon>Intrasporangiaceae</taxon>
        <taxon>Knoellia</taxon>
    </lineage>
</organism>
<dbReference type="AlphaFoldDB" id="A0A0A0J449"/>
<gene>
    <name evidence="1" type="ORF">N802_19145</name>
</gene>
<protein>
    <submittedName>
        <fullName evidence="1">Uncharacterized protein</fullName>
    </submittedName>
</protein>
<dbReference type="EMBL" id="AVPJ01000009">
    <property type="protein sequence ID" value="KGN31958.1"/>
    <property type="molecule type" value="Genomic_DNA"/>
</dbReference>
<accession>A0A0A0J449</accession>
<sequence length="53" mass="5994">MSERIVKVTRDQIESAKLLIRLRGGEDKVDPDIVLIANAQRRARPHRAEPSTS</sequence>
<reference evidence="1 2" key="1">
    <citation type="submission" date="2013-08" db="EMBL/GenBank/DDBJ databases">
        <title>The genome sequence of Knoellia sinensis.</title>
        <authorList>
            <person name="Zhu W."/>
            <person name="Wang G."/>
        </authorList>
    </citation>
    <scope>NUCLEOTIDE SEQUENCE [LARGE SCALE GENOMIC DNA]</scope>
    <source>
        <strain evidence="1 2">KCTC 19936</strain>
    </source>
</reference>
<evidence type="ECO:0000313" key="1">
    <source>
        <dbReference type="EMBL" id="KGN31958.1"/>
    </source>
</evidence>
<proteinExistence type="predicted"/>
<name>A0A0A0J449_9MICO</name>
<evidence type="ECO:0000313" key="2">
    <source>
        <dbReference type="Proteomes" id="UP000030002"/>
    </source>
</evidence>
<comment type="caution">
    <text evidence="1">The sequence shown here is derived from an EMBL/GenBank/DDBJ whole genome shotgun (WGS) entry which is preliminary data.</text>
</comment>
<dbReference type="RefSeq" id="WP_156971391.1">
    <property type="nucleotide sequence ID" value="NZ_AVPJ01000009.1"/>
</dbReference>
<dbReference type="OrthoDB" id="4843793at2"/>
<dbReference type="STRING" id="1385520.N802_19145"/>